<sequence>QMHTFSNPFINIKSLILLHNITIYGLNQRKRVWKLASHHRILLSTHIRLFDHVTTTSFVEDLIYPLLHILSPSSIRPATLQLLSNKEKNDLSQLVSTRVSYATYKKIKSDMLPNTLNYEAGSGAGS</sequence>
<evidence type="ECO:0000313" key="4">
    <source>
        <dbReference type="Proteomes" id="UP001058974"/>
    </source>
</evidence>
<comment type="caution">
    <text evidence="3">The sequence shown here is derived from an EMBL/GenBank/DDBJ whole genome shotgun (WGS) entry which is preliminary data.</text>
</comment>
<dbReference type="EMBL" id="JAMSHJ010000006">
    <property type="protein sequence ID" value="KAI5396456.1"/>
    <property type="molecule type" value="Genomic_DNA"/>
</dbReference>
<evidence type="ECO:0000256" key="1">
    <source>
        <dbReference type="ARBA" id="ARBA00004123"/>
    </source>
</evidence>
<keyword evidence="2" id="KW-0539">Nucleus</keyword>
<dbReference type="Gramene" id="Psat06G0260900-T1">
    <property type="protein sequence ID" value="KAI5396456.1"/>
    <property type="gene ID" value="KIW84_062609"/>
</dbReference>
<evidence type="ECO:0000313" key="3">
    <source>
        <dbReference type="EMBL" id="KAI5396456.1"/>
    </source>
</evidence>
<dbReference type="PANTHER" id="PTHR46765:SF1">
    <property type="entry name" value="P-LOOP CONTAINING NUCLEOSIDE TRIPHOSPHATE HYDROLASES SUPERFAMILY PROTEIN"/>
    <property type="match status" value="1"/>
</dbReference>
<dbReference type="PANTHER" id="PTHR46765">
    <property type="entry name" value="P-LOOP CONTAINING NUCLEOSIDE TRIPHOSPHATE HYDROLASES SUPERFAMILY PROTEIN"/>
    <property type="match status" value="1"/>
</dbReference>
<dbReference type="Proteomes" id="UP001058974">
    <property type="component" value="Chromosome 6"/>
</dbReference>
<reference evidence="3 4" key="1">
    <citation type="journal article" date="2022" name="Nat. Genet.">
        <title>Improved pea reference genome and pan-genome highlight genomic features and evolutionary characteristics.</title>
        <authorList>
            <person name="Yang T."/>
            <person name="Liu R."/>
            <person name="Luo Y."/>
            <person name="Hu S."/>
            <person name="Wang D."/>
            <person name="Wang C."/>
            <person name="Pandey M.K."/>
            <person name="Ge S."/>
            <person name="Xu Q."/>
            <person name="Li N."/>
            <person name="Li G."/>
            <person name="Huang Y."/>
            <person name="Saxena R.K."/>
            <person name="Ji Y."/>
            <person name="Li M."/>
            <person name="Yan X."/>
            <person name="He Y."/>
            <person name="Liu Y."/>
            <person name="Wang X."/>
            <person name="Xiang C."/>
            <person name="Varshney R.K."/>
            <person name="Ding H."/>
            <person name="Gao S."/>
            <person name="Zong X."/>
        </authorList>
    </citation>
    <scope>NUCLEOTIDE SEQUENCE [LARGE SCALE GENOMIC DNA]</scope>
    <source>
        <strain evidence="3 4">cv. Zhongwan 6</strain>
    </source>
</reference>
<evidence type="ECO:0000256" key="2">
    <source>
        <dbReference type="ARBA" id="ARBA00023242"/>
    </source>
</evidence>
<protein>
    <submittedName>
        <fullName evidence="3">Uncharacterized protein</fullName>
    </submittedName>
</protein>
<feature type="non-terminal residue" evidence="3">
    <location>
        <position position="1"/>
    </location>
</feature>
<dbReference type="GO" id="GO:0005634">
    <property type="term" value="C:nucleus"/>
    <property type="evidence" value="ECO:0007669"/>
    <property type="project" value="UniProtKB-SubCell"/>
</dbReference>
<dbReference type="InterPro" id="IPR053016">
    <property type="entry name" value="CTF18-RFC_complex"/>
</dbReference>
<proteinExistence type="predicted"/>
<dbReference type="AlphaFoldDB" id="A0A9D5A640"/>
<name>A0A9D5A640_PEA</name>
<keyword evidence="4" id="KW-1185">Reference proteome</keyword>
<gene>
    <name evidence="3" type="ORF">KIW84_062609</name>
</gene>
<organism evidence="3 4">
    <name type="scientific">Pisum sativum</name>
    <name type="common">Garden pea</name>
    <name type="synonym">Lathyrus oleraceus</name>
    <dbReference type="NCBI Taxonomy" id="3888"/>
    <lineage>
        <taxon>Eukaryota</taxon>
        <taxon>Viridiplantae</taxon>
        <taxon>Streptophyta</taxon>
        <taxon>Embryophyta</taxon>
        <taxon>Tracheophyta</taxon>
        <taxon>Spermatophyta</taxon>
        <taxon>Magnoliopsida</taxon>
        <taxon>eudicotyledons</taxon>
        <taxon>Gunneridae</taxon>
        <taxon>Pentapetalae</taxon>
        <taxon>rosids</taxon>
        <taxon>fabids</taxon>
        <taxon>Fabales</taxon>
        <taxon>Fabaceae</taxon>
        <taxon>Papilionoideae</taxon>
        <taxon>50 kb inversion clade</taxon>
        <taxon>NPAAA clade</taxon>
        <taxon>Hologalegina</taxon>
        <taxon>IRL clade</taxon>
        <taxon>Fabeae</taxon>
        <taxon>Lathyrus</taxon>
    </lineage>
</organism>
<comment type="subcellular location">
    <subcellularLocation>
        <location evidence="1">Nucleus</location>
    </subcellularLocation>
</comment>
<accession>A0A9D5A640</accession>